<accession>A0A7V8EIV9</accession>
<dbReference type="RefSeq" id="WP_156858568.1">
    <property type="nucleotide sequence ID" value="NZ_WOWR01000005.1"/>
</dbReference>
<evidence type="ECO:0000313" key="1">
    <source>
        <dbReference type="EMBL" id="KAF0255675.1"/>
    </source>
</evidence>
<reference evidence="1 2" key="1">
    <citation type="submission" date="2019-12" db="EMBL/GenBank/DDBJ databases">
        <authorList>
            <person name="Woiski C."/>
        </authorList>
    </citation>
    <scope>NUCLEOTIDE SEQUENCE [LARGE SCALE GENOMIC DNA]</scope>
    <source>
        <strain evidence="1 2">BOE100</strain>
    </source>
</reference>
<dbReference type="AlphaFoldDB" id="A0A7V8EIV9"/>
<dbReference type="EMBL" id="WOWR01000005">
    <property type="protein sequence ID" value="KAF0255675.1"/>
    <property type="molecule type" value="Genomic_DNA"/>
</dbReference>
<comment type="caution">
    <text evidence="1">The sequence shown here is derived from an EMBL/GenBank/DDBJ whole genome shotgun (WGS) entry which is preliminary data.</text>
</comment>
<gene>
    <name evidence="1" type="ORF">GN299_06180</name>
</gene>
<proteinExistence type="predicted"/>
<protein>
    <submittedName>
        <fullName evidence="1">Uncharacterized protein</fullName>
    </submittedName>
</protein>
<evidence type="ECO:0000313" key="2">
    <source>
        <dbReference type="Proteomes" id="UP000442695"/>
    </source>
</evidence>
<dbReference type="Proteomes" id="UP000442695">
    <property type="component" value="Unassembled WGS sequence"/>
</dbReference>
<name>A0A7V8EIV9_PSEPU</name>
<organism evidence="1 2">
    <name type="scientific">Pseudomonas putida</name>
    <name type="common">Arthrobacter siderocapsulatus</name>
    <dbReference type="NCBI Taxonomy" id="303"/>
    <lineage>
        <taxon>Bacteria</taxon>
        <taxon>Pseudomonadati</taxon>
        <taxon>Pseudomonadota</taxon>
        <taxon>Gammaproteobacteria</taxon>
        <taxon>Pseudomonadales</taxon>
        <taxon>Pseudomonadaceae</taxon>
        <taxon>Pseudomonas</taxon>
    </lineage>
</organism>
<sequence>MANINVKKLMQDEAAFFSFLRSSPQHAAVLSVISSAIDLYHRILPRVVAAHDLGMQQDISLIIRFMKREAHDRVAVRFEHSMLDGVERLFGDRTVSSLLEQQADAIAEHHALKASSGRKSPTMEHLFEKAGAQRMPSWGAEYGRANVSQLLALRLAREEVFILNRQMHRAYFSGDRQESWRLKLRAEEAQRMIGAYSDIASACSMFKMIKEMKGAETALRVDEWVNKNTRITEFFAMRDRIQNATFDGRIYSRSVRKDNRRRA</sequence>